<dbReference type="AlphaFoldDB" id="A0A319DW14"/>
<feature type="region of interest" description="Disordered" evidence="1">
    <location>
        <begin position="64"/>
        <end position="93"/>
    </location>
</feature>
<accession>A0A319DW14</accession>
<dbReference type="VEuPathDB" id="FungiDB:BO78DRAFT_454801"/>
<keyword evidence="3" id="KW-1185">Reference proteome</keyword>
<reference evidence="2 3" key="1">
    <citation type="submission" date="2018-02" db="EMBL/GenBank/DDBJ databases">
        <title>The genomes of Aspergillus section Nigri reveals drivers in fungal speciation.</title>
        <authorList>
            <consortium name="DOE Joint Genome Institute"/>
            <person name="Vesth T.C."/>
            <person name="Nybo J."/>
            <person name="Theobald S."/>
            <person name="Brandl J."/>
            <person name="Frisvad J.C."/>
            <person name="Nielsen K.F."/>
            <person name="Lyhne E.K."/>
            <person name="Kogle M.E."/>
            <person name="Kuo A."/>
            <person name="Riley R."/>
            <person name="Clum A."/>
            <person name="Nolan M."/>
            <person name="Lipzen A."/>
            <person name="Salamov A."/>
            <person name="Henrissat B."/>
            <person name="Wiebenga A."/>
            <person name="De vries R.P."/>
            <person name="Grigoriev I.V."/>
            <person name="Mortensen U.H."/>
            <person name="Andersen M.R."/>
            <person name="Baker S.E."/>
        </authorList>
    </citation>
    <scope>NUCLEOTIDE SEQUENCE [LARGE SCALE GENOMIC DNA]</scope>
    <source>
        <strain evidence="2 3">CBS 121057</strain>
    </source>
</reference>
<feature type="compositionally biased region" description="Acidic residues" evidence="1">
    <location>
        <begin position="72"/>
        <end position="93"/>
    </location>
</feature>
<feature type="compositionally biased region" description="Basic and acidic residues" evidence="1">
    <location>
        <begin position="399"/>
        <end position="421"/>
    </location>
</feature>
<dbReference type="OrthoDB" id="4422094at2759"/>
<gene>
    <name evidence="2" type="ORF">BO78DRAFT_454801</name>
</gene>
<feature type="region of interest" description="Disordered" evidence="1">
    <location>
        <begin position="393"/>
        <end position="429"/>
    </location>
</feature>
<dbReference type="Proteomes" id="UP000248423">
    <property type="component" value="Unassembled WGS sequence"/>
</dbReference>
<evidence type="ECO:0000313" key="2">
    <source>
        <dbReference type="EMBL" id="PYI01981.1"/>
    </source>
</evidence>
<evidence type="ECO:0000313" key="3">
    <source>
        <dbReference type="Proteomes" id="UP000248423"/>
    </source>
</evidence>
<sequence>MPPQRRTPCDRYDLRSKAPVDREISQVLDAFLKAARISKARRVKKPEARTHTFTARIQLHFVRNSEKRKEKEEEDTCSSSESDPDPSCDSEMEVDDAKTFTLKHYPNNRRRLNMPDRLLVVHIETQEKVPLDAIIDAKYMPSDEDAEFQCRVDRWQDPATEDADPNLNWLDLYKNLDPEKRVFSRFFRHIRESHYNGWTDDHVFDSLGWLFNGFSSDEEISFEEHTYLPLTKVRLGKCDDGIYFHNYIVKRKYDETAGRYSFGFPLAVCICKPRIGQRGIARSEITPLLLQANLGYEYNPNREQYPAYLLSQRDWNFRFVKATMSRQEVERLRAKETLSGKMQIQRTRAFNIHHRAERKEFVRAVTGLLRFFEDRPEAAYPMYTSQWFSRVDETEDEAKEQTKEKKPEKQKTEEKKKDPRTNRGTCIVQ</sequence>
<protein>
    <submittedName>
        <fullName evidence="2">Uncharacterized protein</fullName>
    </submittedName>
</protein>
<dbReference type="EMBL" id="KZ826403">
    <property type="protein sequence ID" value="PYI01981.1"/>
    <property type="molecule type" value="Genomic_DNA"/>
</dbReference>
<evidence type="ECO:0000256" key="1">
    <source>
        <dbReference type="SAM" id="MobiDB-lite"/>
    </source>
</evidence>
<name>A0A319DW14_ASPSB</name>
<organism evidence="2 3">
    <name type="scientific">Aspergillus sclerotiicarbonarius (strain CBS 121057 / IBT 28362)</name>
    <dbReference type="NCBI Taxonomy" id="1448318"/>
    <lineage>
        <taxon>Eukaryota</taxon>
        <taxon>Fungi</taxon>
        <taxon>Dikarya</taxon>
        <taxon>Ascomycota</taxon>
        <taxon>Pezizomycotina</taxon>
        <taxon>Eurotiomycetes</taxon>
        <taxon>Eurotiomycetidae</taxon>
        <taxon>Eurotiales</taxon>
        <taxon>Aspergillaceae</taxon>
        <taxon>Aspergillus</taxon>
        <taxon>Aspergillus subgen. Circumdati</taxon>
    </lineage>
</organism>
<proteinExistence type="predicted"/>